<dbReference type="SUPFAM" id="SSF90002">
    <property type="entry name" value="Hypothetical protein YjiA, C-terminal domain"/>
    <property type="match status" value="1"/>
</dbReference>
<keyword evidence="3" id="KW-1185">Reference proteome</keyword>
<feature type="domain" description="CobW C-terminal" evidence="1">
    <location>
        <begin position="182"/>
        <end position="261"/>
    </location>
</feature>
<protein>
    <submittedName>
        <fullName evidence="2">GTP-binding protein</fullName>
    </submittedName>
</protein>
<name>A0ABS0BXP9_9GAMM</name>
<dbReference type="RefSeq" id="WP_185978715.1">
    <property type="nucleotide sequence ID" value="NZ_JACBGI020000021.1"/>
</dbReference>
<dbReference type="EMBL" id="JACBGI020000021">
    <property type="protein sequence ID" value="MBF6058573.1"/>
    <property type="molecule type" value="Genomic_DNA"/>
</dbReference>
<dbReference type="InterPro" id="IPR011629">
    <property type="entry name" value="CobW-like_C"/>
</dbReference>
<accession>A0ABS0BXP9</accession>
<evidence type="ECO:0000259" key="1">
    <source>
        <dbReference type="Pfam" id="PF07683"/>
    </source>
</evidence>
<sequence length="262" mass="29850">MTERLPTDAAQLFVVTGLPGSGKQRFAAFLSEHLDLKEWRDDENNADDSGFFAIDRGIQPPFQAFEEPEGYSCRVLCVVDARSEPPRTEGQWVYQRLDSLLQSSDALVLAFADEVSLLDHNRWSLFIKHNYPDIKVLRWGRHGLDSMQFLSPPMNLQDKLQHWQAAQMQVLHFQLGKVVLDHLVMVLDNARRSLGMQIYRAKGVFHTLEYENLVALEAGVERIDTYAADNQDFDQSGLGKLCLQGIDLDSSWLESMLHACRV</sequence>
<dbReference type="Pfam" id="PF07683">
    <property type="entry name" value="CobW_C"/>
    <property type="match status" value="1"/>
</dbReference>
<dbReference type="Proteomes" id="UP001193680">
    <property type="component" value="Unassembled WGS sequence"/>
</dbReference>
<proteinExistence type="predicted"/>
<organism evidence="2 3">
    <name type="scientific">Thiomicrorhabdus heinhorstiae</name>
    <dbReference type="NCBI Taxonomy" id="2748010"/>
    <lineage>
        <taxon>Bacteria</taxon>
        <taxon>Pseudomonadati</taxon>
        <taxon>Pseudomonadota</taxon>
        <taxon>Gammaproteobacteria</taxon>
        <taxon>Thiotrichales</taxon>
        <taxon>Piscirickettsiaceae</taxon>
        <taxon>Thiomicrorhabdus</taxon>
    </lineage>
</organism>
<reference evidence="2 3" key="2">
    <citation type="submission" date="2020-11" db="EMBL/GenBank/DDBJ databases">
        <title>Sulfur oxidizing isolate from Hospital Hole Sinkhole.</title>
        <authorList>
            <person name="Scott K.M."/>
        </authorList>
    </citation>
    <scope>NUCLEOTIDE SEQUENCE [LARGE SCALE GENOMIC DNA]</scope>
    <source>
        <strain evidence="2 3">HH1</strain>
    </source>
</reference>
<comment type="caution">
    <text evidence="2">The sequence shown here is derived from an EMBL/GenBank/DDBJ whole genome shotgun (WGS) entry which is preliminary data.</text>
</comment>
<gene>
    <name evidence="2" type="ORF">H8792_009495</name>
</gene>
<evidence type="ECO:0000313" key="3">
    <source>
        <dbReference type="Proteomes" id="UP001193680"/>
    </source>
</evidence>
<reference evidence="2 3" key="1">
    <citation type="submission" date="2020-06" db="EMBL/GenBank/DDBJ databases">
        <authorList>
            <person name="Scott K."/>
        </authorList>
    </citation>
    <scope>NUCLEOTIDE SEQUENCE [LARGE SCALE GENOMIC DNA]</scope>
    <source>
        <strain evidence="2 3">HH1</strain>
    </source>
</reference>
<evidence type="ECO:0000313" key="2">
    <source>
        <dbReference type="EMBL" id="MBF6058573.1"/>
    </source>
</evidence>